<dbReference type="AlphaFoldDB" id="A0A2K5APG0"/>
<keyword evidence="1" id="KW-0812">Transmembrane</keyword>
<protein>
    <submittedName>
        <fullName evidence="2">Uncharacterized protein</fullName>
    </submittedName>
</protein>
<dbReference type="GeneID" id="41594429"/>
<keyword evidence="1" id="KW-0472">Membrane</keyword>
<accession>A0A2K5APG0</accession>
<organism evidence="2 3">
    <name type="scientific">Candidatus Nitrosocaldus cavascurensis</name>
    <dbReference type="NCBI Taxonomy" id="2058097"/>
    <lineage>
        <taxon>Archaea</taxon>
        <taxon>Nitrososphaerota</taxon>
        <taxon>Nitrososphaeria</taxon>
        <taxon>Candidatus Nitrosocaldales</taxon>
        <taxon>Candidatus Nitrosocaldaceae</taxon>
        <taxon>Candidatus Nitrosocaldus</taxon>
    </lineage>
</organism>
<feature type="transmembrane region" description="Helical" evidence="1">
    <location>
        <begin position="91"/>
        <end position="111"/>
    </location>
</feature>
<dbReference type="Proteomes" id="UP000236248">
    <property type="component" value="Chromosome NCAV"/>
</dbReference>
<sequence length="117" mass="13410">MWSKIIHKVLRLPAHKDMVVEKSSTLVHPTLVGFRRSIGEPHGQSADYRLRLYDGKSIHVREYSDHYRVHWDRVDPSVSVVAHLKHDAPHIYMLLLGILGVSTGIMLGNILSRLRKV</sequence>
<evidence type="ECO:0000313" key="2">
    <source>
        <dbReference type="EMBL" id="SPC33526.1"/>
    </source>
</evidence>
<keyword evidence="3" id="KW-1185">Reference proteome</keyword>
<evidence type="ECO:0000313" key="3">
    <source>
        <dbReference type="Proteomes" id="UP000236248"/>
    </source>
</evidence>
<dbReference type="RefSeq" id="WP_103287668.1">
    <property type="nucleotide sequence ID" value="NZ_LT981265.1"/>
</dbReference>
<reference evidence="3" key="1">
    <citation type="submission" date="2018-01" db="EMBL/GenBank/DDBJ databases">
        <authorList>
            <person name="Kerou L M."/>
        </authorList>
    </citation>
    <scope>NUCLEOTIDE SEQUENCE [LARGE SCALE GENOMIC DNA]</scope>
    <source>
        <strain evidence="3">SCU2</strain>
    </source>
</reference>
<name>A0A2K5APG0_9ARCH</name>
<evidence type="ECO:0000256" key="1">
    <source>
        <dbReference type="SAM" id="Phobius"/>
    </source>
</evidence>
<gene>
    <name evidence="2" type="ORF">NCAV_0332</name>
</gene>
<proteinExistence type="predicted"/>
<dbReference type="KEGG" id="ncv:NCAV_0332"/>
<keyword evidence="1" id="KW-1133">Transmembrane helix</keyword>
<dbReference type="EMBL" id="LT981265">
    <property type="protein sequence ID" value="SPC33526.1"/>
    <property type="molecule type" value="Genomic_DNA"/>
</dbReference>